<reference evidence="1 2" key="1">
    <citation type="submission" date="2020-02" db="EMBL/GenBank/DDBJ databases">
        <authorList>
            <person name="Ferguson B K."/>
        </authorList>
    </citation>
    <scope>NUCLEOTIDE SEQUENCE [LARGE SCALE GENOMIC DNA]</scope>
</reference>
<organism evidence="1 2">
    <name type="scientific">Nesidiocoris tenuis</name>
    <dbReference type="NCBI Taxonomy" id="355587"/>
    <lineage>
        <taxon>Eukaryota</taxon>
        <taxon>Metazoa</taxon>
        <taxon>Ecdysozoa</taxon>
        <taxon>Arthropoda</taxon>
        <taxon>Hexapoda</taxon>
        <taxon>Insecta</taxon>
        <taxon>Pterygota</taxon>
        <taxon>Neoptera</taxon>
        <taxon>Paraneoptera</taxon>
        <taxon>Hemiptera</taxon>
        <taxon>Heteroptera</taxon>
        <taxon>Panheteroptera</taxon>
        <taxon>Cimicomorpha</taxon>
        <taxon>Miridae</taxon>
        <taxon>Dicyphina</taxon>
        <taxon>Nesidiocoris</taxon>
    </lineage>
</organism>
<proteinExistence type="predicted"/>
<evidence type="ECO:0000313" key="2">
    <source>
        <dbReference type="Proteomes" id="UP000479000"/>
    </source>
</evidence>
<sequence length="164" mass="18858">MCLFFGKASPDLKLFDYQDMKFPRSVSVSVRFTSLSGITPARHEKSISDLGSCLSNLVTSCQHSRPWNKPSSSLRIRNGFVSVRYRSEQTASPKQSFYMKRFVDRGEMINCRNKLGNKEWSLWSNSTRTFFTSVKPKLKHTYTQTQNELELGLKGHFEAQTNSK</sequence>
<dbReference type="EMBL" id="CADCXU010002942">
    <property type="protein sequence ID" value="CAA9995054.1"/>
    <property type="molecule type" value="Genomic_DNA"/>
</dbReference>
<keyword evidence="2" id="KW-1185">Reference proteome</keyword>
<gene>
    <name evidence="1" type="ORF">NTEN_LOCUS1845</name>
</gene>
<accession>A0A6H5FYP6</accession>
<dbReference type="Proteomes" id="UP000479000">
    <property type="component" value="Unassembled WGS sequence"/>
</dbReference>
<name>A0A6H5FYP6_9HEMI</name>
<evidence type="ECO:0000313" key="1">
    <source>
        <dbReference type="EMBL" id="CAA9995054.1"/>
    </source>
</evidence>
<protein>
    <submittedName>
        <fullName evidence="1">Uncharacterized protein</fullName>
    </submittedName>
</protein>
<dbReference type="AlphaFoldDB" id="A0A6H5FYP6"/>
<feature type="non-terminal residue" evidence="1">
    <location>
        <position position="164"/>
    </location>
</feature>